<dbReference type="AlphaFoldDB" id="A0A0P6XP93"/>
<dbReference type="SUPFAM" id="SSF51445">
    <property type="entry name" value="(Trans)glycosidases"/>
    <property type="match status" value="1"/>
</dbReference>
<proteinExistence type="predicted"/>
<organism evidence="2 3">
    <name type="scientific">Bellilinea caldifistulae</name>
    <dbReference type="NCBI Taxonomy" id="360411"/>
    <lineage>
        <taxon>Bacteria</taxon>
        <taxon>Bacillati</taxon>
        <taxon>Chloroflexota</taxon>
        <taxon>Anaerolineae</taxon>
        <taxon>Anaerolineales</taxon>
        <taxon>Anaerolineaceae</taxon>
        <taxon>Bellilinea</taxon>
    </lineage>
</organism>
<dbReference type="OrthoDB" id="161351at2"/>
<evidence type="ECO:0008006" key="4">
    <source>
        <dbReference type="Google" id="ProtNLM"/>
    </source>
</evidence>
<evidence type="ECO:0000313" key="2">
    <source>
        <dbReference type="EMBL" id="KPL73949.1"/>
    </source>
</evidence>
<dbReference type="Gene3D" id="3.20.20.80">
    <property type="entry name" value="Glycosidases"/>
    <property type="match status" value="1"/>
</dbReference>
<dbReference type="Proteomes" id="UP000050514">
    <property type="component" value="Unassembled WGS sequence"/>
</dbReference>
<protein>
    <recommendedName>
        <fullName evidence="4">Glycoside hydrolase family 5 domain-containing protein</fullName>
    </recommendedName>
</protein>
<dbReference type="InterPro" id="IPR017853">
    <property type="entry name" value="GH"/>
</dbReference>
<name>A0A0P6XP93_9CHLR</name>
<comment type="caution">
    <text evidence="2">The sequence shown here is derived from an EMBL/GenBank/DDBJ whole genome shotgun (WGS) entry which is preliminary data.</text>
</comment>
<keyword evidence="3" id="KW-1185">Reference proteome</keyword>
<feature type="region of interest" description="Disordered" evidence="1">
    <location>
        <begin position="347"/>
        <end position="372"/>
    </location>
</feature>
<accession>A0A0P6XP93</accession>
<dbReference type="EMBL" id="LGHJ01000019">
    <property type="protein sequence ID" value="KPL73949.1"/>
    <property type="molecule type" value="Genomic_DNA"/>
</dbReference>
<gene>
    <name evidence="2" type="ORF">AC812_14370</name>
</gene>
<evidence type="ECO:0000256" key="1">
    <source>
        <dbReference type="SAM" id="MobiDB-lite"/>
    </source>
</evidence>
<evidence type="ECO:0000313" key="3">
    <source>
        <dbReference type="Proteomes" id="UP000050514"/>
    </source>
</evidence>
<sequence>MKRSLQSGIVLFFLGLLLVPLQTIQAVRGVPGSPDFGYGAWIHPQSNLSAESAQIVGEIPLDWVAIPLNWAEVMPEISSAPALDTVDVVMNELNGRGAVVMLRLYNPPDWARSETGINSDITAQWLVWLSQRYPSLLRAVELLPAANTRQGWGNTPDPFQYALFFQEVKASLQARGNDLLLVAGGLQPLNSHSDPEDWDDLAFLQALYAQGAKQWMPILSIQMPMLSGDPARPASAQDHFALRRYEQTRQIMLANDHADGILWVTLLTPPNGTIDSNDQKYTQSVQQAEWLKQALIQMRSQLYMGVVFLPSLNPPPAGSVFGNQTALLTEHKTLHPFYSTLQAIVQQTNPSSTSNRPGRPKTIPIPKCLHKK</sequence>
<feature type="compositionally biased region" description="Polar residues" evidence="1">
    <location>
        <begin position="347"/>
        <end position="356"/>
    </location>
</feature>
<dbReference type="RefSeq" id="WP_061917823.1">
    <property type="nucleotide sequence ID" value="NZ_DF967971.1"/>
</dbReference>
<reference evidence="2 3" key="1">
    <citation type="submission" date="2015-07" db="EMBL/GenBank/DDBJ databases">
        <title>Draft genome of Bellilinea caldifistulae DSM 17877.</title>
        <authorList>
            <person name="Hemp J."/>
            <person name="Ward L.M."/>
            <person name="Pace L.A."/>
            <person name="Fischer W.W."/>
        </authorList>
    </citation>
    <scope>NUCLEOTIDE SEQUENCE [LARGE SCALE GENOMIC DNA]</scope>
    <source>
        <strain evidence="2 3">GOMI-1</strain>
    </source>
</reference>
<dbReference type="STRING" id="360411.AC812_14370"/>